<dbReference type="InterPro" id="IPR001762">
    <property type="entry name" value="Disintegrin_dom"/>
</dbReference>
<feature type="region of interest" description="Disordered" evidence="7">
    <location>
        <begin position="661"/>
        <end position="856"/>
    </location>
</feature>
<evidence type="ECO:0000313" key="12">
    <source>
        <dbReference type="RefSeq" id="XP_013782276.2"/>
    </source>
</evidence>
<keyword evidence="8" id="KW-0812">Transmembrane</keyword>
<evidence type="ECO:0000256" key="6">
    <source>
        <dbReference type="PROSITE-ProRule" id="PRU00076"/>
    </source>
</evidence>
<evidence type="ECO:0000256" key="7">
    <source>
        <dbReference type="SAM" id="MobiDB-lite"/>
    </source>
</evidence>
<keyword evidence="2" id="KW-0378">Hydrolase</keyword>
<dbReference type="PANTHER" id="PTHR11905:SF159">
    <property type="entry name" value="ADAM METALLOPROTEASE"/>
    <property type="match status" value="1"/>
</dbReference>
<dbReference type="Proteomes" id="UP000694941">
    <property type="component" value="Unplaced"/>
</dbReference>
<protein>
    <submittedName>
        <fullName evidence="12">Disintegrin and metalloproteinase domain-containing protein 19-like</fullName>
    </submittedName>
</protein>
<dbReference type="GeneID" id="106466532"/>
<feature type="domain" description="Disintegrin" evidence="10">
    <location>
        <begin position="1"/>
        <end position="68"/>
    </location>
</feature>
<feature type="non-terminal residue" evidence="12">
    <location>
        <position position="1"/>
    </location>
</feature>
<evidence type="ECO:0000256" key="2">
    <source>
        <dbReference type="ARBA" id="ARBA00022801"/>
    </source>
</evidence>
<feature type="disulfide bond" evidence="5">
    <location>
        <begin position="40"/>
        <end position="60"/>
    </location>
</feature>
<dbReference type="PANTHER" id="PTHR11905">
    <property type="entry name" value="ADAM A DISINTEGRIN AND METALLOPROTEASE DOMAIN"/>
    <property type="match status" value="1"/>
</dbReference>
<dbReference type="PROSITE" id="PS01186">
    <property type="entry name" value="EGF_2"/>
    <property type="match status" value="1"/>
</dbReference>
<gene>
    <name evidence="12" type="primary">LOC106466532</name>
</gene>
<feature type="compositionally biased region" description="Polar residues" evidence="7">
    <location>
        <begin position="742"/>
        <end position="764"/>
    </location>
</feature>
<evidence type="ECO:0000256" key="4">
    <source>
        <dbReference type="ARBA" id="ARBA00023049"/>
    </source>
</evidence>
<evidence type="ECO:0000256" key="5">
    <source>
        <dbReference type="PROSITE-ProRule" id="PRU00068"/>
    </source>
</evidence>
<feature type="disulfide bond" evidence="6">
    <location>
        <begin position="237"/>
        <end position="246"/>
    </location>
</feature>
<proteinExistence type="predicted"/>
<keyword evidence="8" id="KW-1133">Transmembrane helix</keyword>
<accession>A0ABM1BHT2</accession>
<keyword evidence="4" id="KW-0482">Metalloprotease</keyword>
<dbReference type="InterPro" id="IPR036436">
    <property type="entry name" value="Disintegrin_dom_sf"/>
</dbReference>
<organism evidence="11 12">
    <name type="scientific">Limulus polyphemus</name>
    <name type="common">Atlantic horseshoe crab</name>
    <dbReference type="NCBI Taxonomy" id="6850"/>
    <lineage>
        <taxon>Eukaryota</taxon>
        <taxon>Metazoa</taxon>
        <taxon>Ecdysozoa</taxon>
        <taxon>Arthropoda</taxon>
        <taxon>Chelicerata</taxon>
        <taxon>Merostomata</taxon>
        <taxon>Xiphosura</taxon>
        <taxon>Limulidae</taxon>
        <taxon>Limulus</taxon>
    </lineage>
</organism>
<feature type="compositionally biased region" description="Polar residues" evidence="7">
    <location>
        <begin position="825"/>
        <end position="839"/>
    </location>
</feature>
<dbReference type="InterPro" id="IPR000742">
    <property type="entry name" value="EGF"/>
</dbReference>
<feature type="domain" description="EGF-like" evidence="9">
    <location>
        <begin position="215"/>
        <end position="247"/>
    </location>
</feature>
<feature type="compositionally biased region" description="Pro residues" evidence="7">
    <location>
        <begin position="448"/>
        <end position="458"/>
    </location>
</feature>
<feature type="compositionally biased region" description="Polar residues" evidence="7">
    <location>
        <begin position="472"/>
        <end position="508"/>
    </location>
</feature>
<dbReference type="PROSITE" id="PS50026">
    <property type="entry name" value="EGF_3"/>
    <property type="match status" value="1"/>
</dbReference>
<feature type="transmembrane region" description="Helical" evidence="8">
    <location>
        <begin position="271"/>
        <end position="294"/>
    </location>
</feature>
<evidence type="ECO:0000259" key="9">
    <source>
        <dbReference type="PROSITE" id="PS50026"/>
    </source>
</evidence>
<keyword evidence="8" id="KW-0472">Membrane</keyword>
<dbReference type="Pfam" id="PF00200">
    <property type="entry name" value="Disintegrin"/>
    <property type="match status" value="1"/>
</dbReference>
<evidence type="ECO:0000313" key="11">
    <source>
        <dbReference type="Proteomes" id="UP000694941"/>
    </source>
</evidence>
<keyword evidence="11" id="KW-1185">Reference proteome</keyword>
<keyword evidence="1" id="KW-0645">Protease</keyword>
<dbReference type="Pfam" id="PF08516">
    <property type="entry name" value="ADAM_CR"/>
    <property type="match status" value="1"/>
</dbReference>
<keyword evidence="3" id="KW-0862">Zinc</keyword>
<sequence length="856" mass="92217">FCDNPCCNATTCELFPNATCATGSCCDTTTCQIKAQAMICRNAMSECDLPEFCDGKSEFCPDDVQVQFGTECGDRKAYCYNGHCRSHADQCKLLWGPSGKMSDNRCFQQNVKGNVNGNCGFQRMNQSYTACQPEDIMCGMLHCVHLNERLEFGMESAAVLARSFINVRGKILTCRSAIVDLGLTSTDPGLAPDGAKCGENKLCVNQKCVSIQEVENVRCPYDCNGHGICNSRHNCHCEVGYAPPFCDYPGVGGSVDSGPASVLNNNYDFMIAMYVIFLGIIPIGAITGVAVFYFRRHLNTWWIAKARKAAIRSRAKQAAERKSRPLSKFTFDQPGDVRSLEISAPIPQEGKVPAVTTLPRRKDVPQRSSFRGLEISAPIPQSTTSNLPAQAVPVRPAPPRPEASTHRSPSWAPSSCTDAFHVSPVARTSSTRSKGNARPMSIPAARPNIPPPRPPPPQMGKTCPSPQDKLQRSQSANSPPTSHIKSSSGINVNNATSTISNNLQKLPPGSTTISGPTLISASNPVVKNNLGSNINLKIGTQPKSLNKTNPSVTTQPVFIKPSNLQTSSGQSRLGKFSAPLFGRFLGGSQKDSLDTNNLNSPGLKKLPETKLGTLNSNISDQPEMENVYEEPPSPSSLYYDDCQNTLDFSDTPLAFVHQELESDPTTSQAQSVTTSSPTTTFIPSKPRFTSTAGSVGDRKSNLPPHPTNVKLNTTEVKGPFGRSVFSKKKSDTKNTDACMPLGSNTSNLSSVNPQRASSSFTDNSVLPADSASKTKTSSPVKSVRKVRSSVGDTRLQTSSPHATPTRSFSTASGQPSKVASLAQKFENSTTKEQGNSSFHGPSKFMNRFENQTNPKI</sequence>
<dbReference type="SUPFAM" id="SSF57552">
    <property type="entry name" value="Blood coagulation inhibitor (disintegrin)"/>
    <property type="match status" value="1"/>
</dbReference>
<feature type="compositionally biased region" description="Low complexity" evidence="7">
    <location>
        <begin position="664"/>
        <end position="680"/>
    </location>
</feature>
<feature type="region of interest" description="Disordered" evidence="7">
    <location>
        <begin position="351"/>
        <end position="508"/>
    </location>
</feature>
<evidence type="ECO:0000256" key="3">
    <source>
        <dbReference type="ARBA" id="ARBA00022833"/>
    </source>
</evidence>
<evidence type="ECO:0000259" key="10">
    <source>
        <dbReference type="PROSITE" id="PS50214"/>
    </source>
</evidence>
<dbReference type="SMART" id="SM00608">
    <property type="entry name" value="ACR"/>
    <property type="match status" value="1"/>
</dbReference>
<dbReference type="PROSITE" id="PS50214">
    <property type="entry name" value="DISINTEGRIN_2"/>
    <property type="match status" value="1"/>
</dbReference>
<reference evidence="12" key="1">
    <citation type="submission" date="2025-08" db="UniProtKB">
        <authorList>
            <consortium name="RefSeq"/>
        </authorList>
    </citation>
    <scope>IDENTIFICATION</scope>
    <source>
        <tissue evidence="12">Muscle</tissue>
    </source>
</reference>
<evidence type="ECO:0000256" key="1">
    <source>
        <dbReference type="ARBA" id="ARBA00022670"/>
    </source>
</evidence>
<feature type="region of interest" description="Disordered" evidence="7">
    <location>
        <begin position="587"/>
        <end position="609"/>
    </location>
</feature>
<feature type="disulfide bond" evidence="6">
    <location>
        <begin position="219"/>
        <end position="229"/>
    </location>
</feature>
<dbReference type="Gene3D" id="4.10.70.10">
    <property type="entry name" value="Disintegrin domain"/>
    <property type="match status" value="1"/>
</dbReference>
<evidence type="ECO:0000256" key="8">
    <source>
        <dbReference type="SAM" id="Phobius"/>
    </source>
</evidence>
<dbReference type="InterPro" id="IPR006586">
    <property type="entry name" value="ADAM_Cys-rich"/>
</dbReference>
<dbReference type="SMART" id="SM00050">
    <property type="entry name" value="DISIN"/>
    <property type="match status" value="1"/>
</dbReference>
<feature type="compositionally biased region" description="Polar residues" evidence="7">
    <location>
        <begin position="406"/>
        <end position="417"/>
    </location>
</feature>
<comment type="caution">
    <text evidence="6">Lacks conserved residue(s) required for the propagation of feature annotation.</text>
</comment>
<feature type="compositionally biased region" description="Polar residues" evidence="7">
    <location>
        <begin position="794"/>
        <end position="817"/>
    </location>
</feature>
<keyword evidence="6" id="KW-1015">Disulfide bond</keyword>
<name>A0ABM1BHT2_LIMPO</name>
<dbReference type="RefSeq" id="XP_013782276.2">
    <property type="nucleotide sequence ID" value="XM_013926822.2"/>
</dbReference>
<keyword evidence="6" id="KW-0245">EGF-like domain</keyword>